<gene>
    <name evidence="1" type="ORF">LASUN_13440</name>
</gene>
<name>A0A1E7XCG4_9LACO</name>
<protein>
    <submittedName>
        <fullName evidence="1">Uncharacterized protein</fullName>
    </submittedName>
</protein>
<dbReference type="AlphaFoldDB" id="A0A1E7XCG4"/>
<sequence>MTRVEMIQQILNSPFAEAHGIEMVKEMINRHGDDFLKAMYQSLSDQEEALMFS</sequence>
<reference evidence="1 2" key="1">
    <citation type="submission" date="2016-09" db="EMBL/GenBank/DDBJ databases">
        <title>Genome Sequence of Lactobacillus sunkii Strain CG01.</title>
        <authorList>
            <person name="Poehlein A."/>
            <person name="Gabris C."/>
            <person name="Bengelsdorf F.R."/>
            <person name="Duerre P."/>
            <person name="Daniel R."/>
        </authorList>
    </citation>
    <scope>NUCLEOTIDE SEQUENCE [LARGE SCALE GENOMIC DNA]</scope>
    <source>
        <strain evidence="1 2">CG_D</strain>
    </source>
</reference>
<dbReference type="STRING" id="481719.LASUN_13440"/>
<comment type="caution">
    <text evidence="1">The sequence shown here is derived from an EMBL/GenBank/DDBJ whole genome shotgun (WGS) entry which is preliminary data.</text>
</comment>
<evidence type="ECO:0000313" key="1">
    <source>
        <dbReference type="EMBL" id="OFA10794.1"/>
    </source>
</evidence>
<dbReference type="EMBL" id="MIQE01000012">
    <property type="protein sequence ID" value="OFA10794.1"/>
    <property type="molecule type" value="Genomic_DNA"/>
</dbReference>
<evidence type="ECO:0000313" key="2">
    <source>
        <dbReference type="Proteomes" id="UP000177010"/>
    </source>
</evidence>
<dbReference type="RefSeq" id="WP_176744922.1">
    <property type="nucleotide sequence ID" value="NZ_JAZHVW010000002.1"/>
</dbReference>
<accession>A0A1E7XCG4</accession>
<organism evidence="1 2">
    <name type="scientific">Lentilactobacillus sunkii</name>
    <dbReference type="NCBI Taxonomy" id="481719"/>
    <lineage>
        <taxon>Bacteria</taxon>
        <taxon>Bacillati</taxon>
        <taxon>Bacillota</taxon>
        <taxon>Bacilli</taxon>
        <taxon>Lactobacillales</taxon>
        <taxon>Lactobacillaceae</taxon>
        <taxon>Lentilactobacillus</taxon>
    </lineage>
</organism>
<dbReference type="Proteomes" id="UP000177010">
    <property type="component" value="Unassembled WGS sequence"/>
</dbReference>
<proteinExistence type="predicted"/>